<keyword evidence="2" id="KW-1185">Reference proteome</keyword>
<evidence type="ECO:0000313" key="2">
    <source>
        <dbReference type="Proteomes" id="UP000793456"/>
    </source>
</evidence>
<reference evidence="1" key="1">
    <citation type="submission" date="2018-11" db="EMBL/GenBank/DDBJ databases">
        <title>The sequence and de novo assembly of Larimichthys crocea genome using PacBio and Hi-C technologies.</title>
        <authorList>
            <person name="Xu P."/>
            <person name="Chen B."/>
            <person name="Zhou Z."/>
            <person name="Ke Q."/>
            <person name="Wu Y."/>
            <person name="Bai H."/>
            <person name="Pu F."/>
        </authorList>
    </citation>
    <scope>NUCLEOTIDE SEQUENCE</scope>
    <source>
        <tissue evidence="1">Muscle</tissue>
    </source>
</reference>
<organism evidence="1 2">
    <name type="scientific">Larimichthys crocea</name>
    <name type="common">Large yellow croaker</name>
    <name type="synonym">Pseudosciaena crocea</name>
    <dbReference type="NCBI Taxonomy" id="215358"/>
    <lineage>
        <taxon>Eukaryota</taxon>
        <taxon>Metazoa</taxon>
        <taxon>Chordata</taxon>
        <taxon>Craniata</taxon>
        <taxon>Vertebrata</taxon>
        <taxon>Euteleostomi</taxon>
        <taxon>Actinopterygii</taxon>
        <taxon>Neopterygii</taxon>
        <taxon>Teleostei</taxon>
        <taxon>Neoteleostei</taxon>
        <taxon>Acanthomorphata</taxon>
        <taxon>Eupercaria</taxon>
        <taxon>Sciaenidae</taxon>
        <taxon>Larimichthys</taxon>
    </lineage>
</organism>
<evidence type="ECO:0000313" key="1">
    <source>
        <dbReference type="EMBL" id="TMS18162.1"/>
    </source>
</evidence>
<protein>
    <submittedName>
        <fullName evidence="1">Uncharacterized protein</fullName>
    </submittedName>
</protein>
<comment type="caution">
    <text evidence="1">The sequence shown here is derived from an EMBL/GenBank/DDBJ whole genome shotgun (WGS) entry which is preliminary data.</text>
</comment>
<accession>A0ACD3RFN7</accession>
<proteinExistence type="predicted"/>
<dbReference type="EMBL" id="CM011679">
    <property type="protein sequence ID" value="TMS18162.1"/>
    <property type="molecule type" value="Genomic_DNA"/>
</dbReference>
<dbReference type="Proteomes" id="UP000793456">
    <property type="component" value="Chromosome VI"/>
</dbReference>
<gene>
    <name evidence="1" type="ORF">E3U43_010488</name>
</gene>
<name>A0ACD3RFN7_LARCR</name>
<sequence length="394" mass="43786">MEVAILKTCQSVNDLRRELHKVAVGRASDLLKVHGETLPLRALKAAGAEGNLEAVAEYSRTLTEQKEQLVETCRLLCHVSGSEPLEITCIHAEETFHVIGPQIISAAQTLALHPSSKIAKENLEVFCEAWESQLCDMALLLREINDVFEGRRGDKRPYLSLPRPGKHSLTNLKTAKAVKLDAEEQTSIAKLGLELRLLSSDVDTEVEKWEEQEHDIVRQSQSLASMAYNMHLFTRGEGLLKTTLDLFHQAEVLSEEGLQLCSSLRIFSTQLVDEEKSLVVTEMEKLVALCQQLQMGAKTPIQGKTATFQKVDSSIQTTKGILTVVLSLLPFCNKLNRKYKSERSSLGSPQDWRERQDASTPVKEEGALNSKNSNGFGVKSLEQHMAGLNLLESK</sequence>